<feature type="transmembrane region" description="Helical" evidence="1">
    <location>
        <begin position="12"/>
        <end position="38"/>
    </location>
</feature>
<feature type="transmembrane region" description="Helical" evidence="1">
    <location>
        <begin position="88"/>
        <end position="108"/>
    </location>
</feature>
<keyword evidence="1" id="KW-0472">Membrane</keyword>
<keyword evidence="3" id="KW-1185">Reference proteome</keyword>
<keyword evidence="1" id="KW-1133">Transmembrane helix</keyword>
<evidence type="ECO:0000256" key="1">
    <source>
        <dbReference type="SAM" id="Phobius"/>
    </source>
</evidence>
<evidence type="ECO:0000313" key="3">
    <source>
        <dbReference type="Proteomes" id="UP001214553"/>
    </source>
</evidence>
<name>A0ABY8BZ65_9MICO</name>
<sequence length="227" mass="23588">MKRISHDALSTTIGAVYLGLMTNLLLAMACAPALLLLITTDPVHSWPLLAMTAPLCGPAVVAAFAAFADHRAGGVTVVRTFVRAWLQAWRRPFVLGVAATAVVVVALVDVKAASTASFGIVVAPALLVLAVLAVTVALLGLAAYAEAPTAPLVRVAKAALYFGVRRWWLTLVSLAVLGTQFAVFTNVPAIGIGLTAAPALYLAWANCRFSLRTVLAHDEVPAVVPGS</sequence>
<dbReference type="EMBL" id="CP119108">
    <property type="protein sequence ID" value="WEG09454.1"/>
    <property type="molecule type" value="Genomic_DNA"/>
</dbReference>
<feature type="transmembrane region" description="Helical" evidence="1">
    <location>
        <begin position="189"/>
        <end position="207"/>
    </location>
</feature>
<feature type="transmembrane region" description="Helical" evidence="1">
    <location>
        <begin position="166"/>
        <end position="183"/>
    </location>
</feature>
<keyword evidence="1" id="KW-0812">Transmembrane</keyword>
<evidence type="ECO:0000313" key="2">
    <source>
        <dbReference type="EMBL" id="WEG09454.1"/>
    </source>
</evidence>
<feature type="transmembrane region" description="Helical" evidence="1">
    <location>
        <begin position="44"/>
        <end position="67"/>
    </location>
</feature>
<feature type="transmembrane region" description="Helical" evidence="1">
    <location>
        <begin position="120"/>
        <end position="145"/>
    </location>
</feature>
<dbReference type="RefSeq" id="WP_275278778.1">
    <property type="nucleotide sequence ID" value="NZ_CP119108.1"/>
</dbReference>
<proteinExistence type="predicted"/>
<accession>A0ABY8BZ65</accession>
<reference evidence="2 3" key="1">
    <citation type="submission" date="2023-03" db="EMBL/GenBank/DDBJ databases">
        <title>Genome sequence of Microbacterium sp. KACC 23027.</title>
        <authorList>
            <person name="Kim S."/>
            <person name="Heo J."/>
            <person name="Kwon S.-W."/>
        </authorList>
    </citation>
    <scope>NUCLEOTIDE SEQUENCE [LARGE SCALE GENOMIC DNA]</scope>
    <source>
        <strain evidence="2 3">KACC 23027</strain>
    </source>
</reference>
<gene>
    <name evidence="2" type="ORF">PU630_02485</name>
</gene>
<organism evidence="2 3">
    <name type="scientific">Microbacterium horticulturae</name>
    <dbReference type="NCBI Taxonomy" id="3028316"/>
    <lineage>
        <taxon>Bacteria</taxon>
        <taxon>Bacillati</taxon>
        <taxon>Actinomycetota</taxon>
        <taxon>Actinomycetes</taxon>
        <taxon>Micrococcales</taxon>
        <taxon>Microbacteriaceae</taxon>
        <taxon>Microbacterium</taxon>
    </lineage>
</organism>
<dbReference type="Proteomes" id="UP001214553">
    <property type="component" value="Chromosome"/>
</dbReference>
<dbReference type="PROSITE" id="PS51257">
    <property type="entry name" value="PROKAR_LIPOPROTEIN"/>
    <property type="match status" value="1"/>
</dbReference>
<protein>
    <submittedName>
        <fullName evidence="2">Ferredoxin-NADPH reductase</fullName>
    </submittedName>
</protein>